<dbReference type="Proteomes" id="UP000237105">
    <property type="component" value="Unassembled WGS sequence"/>
</dbReference>
<proteinExistence type="predicted"/>
<protein>
    <submittedName>
        <fullName evidence="2">Uncharacterized protein</fullName>
    </submittedName>
</protein>
<gene>
    <name evidence="2" type="ORF">PanWU01x14_291080</name>
</gene>
<dbReference type="AlphaFoldDB" id="A0A2P5AXE6"/>
<feature type="region of interest" description="Disordered" evidence="1">
    <location>
        <begin position="17"/>
        <end position="50"/>
    </location>
</feature>
<organism evidence="2 3">
    <name type="scientific">Parasponia andersonii</name>
    <name type="common">Sponia andersonii</name>
    <dbReference type="NCBI Taxonomy" id="3476"/>
    <lineage>
        <taxon>Eukaryota</taxon>
        <taxon>Viridiplantae</taxon>
        <taxon>Streptophyta</taxon>
        <taxon>Embryophyta</taxon>
        <taxon>Tracheophyta</taxon>
        <taxon>Spermatophyta</taxon>
        <taxon>Magnoliopsida</taxon>
        <taxon>eudicotyledons</taxon>
        <taxon>Gunneridae</taxon>
        <taxon>Pentapetalae</taxon>
        <taxon>rosids</taxon>
        <taxon>fabids</taxon>
        <taxon>Rosales</taxon>
        <taxon>Cannabaceae</taxon>
        <taxon>Parasponia</taxon>
    </lineage>
</organism>
<sequence length="119" mass="13306">YQRVLRVEKQALRSSNGIFFSGNNSNNSQIRASKDNTSNQESPLNTTNPIRATTTGIKCFQRGEMSHRQANYKKSGKRALFCELGEVKDDKEIGKELTFNDGAAQEEYVEGDTKSLLVV</sequence>
<evidence type="ECO:0000313" key="2">
    <source>
        <dbReference type="EMBL" id="PON41209.1"/>
    </source>
</evidence>
<evidence type="ECO:0000313" key="3">
    <source>
        <dbReference type="Proteomes" id="UP000237105"/>
    </source>
</evidence>
<feature type="non-terminal residue" evidence="2">
    <location>
        <position position="1"/>
    </location>
</feature>
<evidence type="ECO:0000256" key="1">
    <source>
        <dbReference type="SAM" id="MobiDB-lite"/>
    </source>
</evidence>
<comment type="caution">
    <text evidence="2">The sequence shown here is derived from an EMBL/GenBank/DDBJ whole genome shotgun (WGS) entry which is preliminary data.</text>
</comment>
<dbReference type="OrthoDB" id="1934635at2759"/>
<name>A0A2P5AXE6_PARAD</name>
<accession>A0A2P5AXE6</accession>
<dbReference type="EMBL" id="JXTB01000420">
    <property type="protein sequence ID" value="PON41209.1"/>
    <property type="molecule type" value="Genomic_DNA"/>
</dbReference>
<reference evidence="3" key="1">
    <citation type="submission" date="2016-06" db="EMBL/GenBank/DDBJ databases">
        <title>Parallel loss of symbiosis genes in relatives of nitrogen-fixing non-legume Parasponia.</title>
        <authorList>
            <person name="Van Velzen R."/>
            <person name="Holmer R."/>
            <person name="Bu F."/>
            <person name="Rutten L."/>
            <person name="Van Zeijl A."/>
            <person name="Liu W."/>
            <person name="Santuari L."/>
            <person name="Cao Q."/>
            <person name="Sharma T."/>
            <person name="Shen D."/>
            <person name="Roswanjaya Y."/>
            <person name="Wardhani T."/>
            <person name="Kalhor M.S."/>
            <person name="Jansen J."/>
            <person name="Van den Hoogen J."/>
            <person name="Gungor B."/>
            <person name="Hartog M."/>
            <person name="Hontelez J."/>
            <person name="Verver J."/>
            <person name="Yang W.-C."/>
            <person name="Schijlen E."/>
            <person name="Repin R."/>
            <person name="Schilthuizen M."/>
            <person name="Schranz E."/>
            <person name="Heidstra R."/>
            <person name="Miyata K."/>
            <person name="Fedorova E."/>
            <person name="Kohlen W."/>
            <person name="Bisseling T."/>
            <person name="Smit S."/>
            <person name="Geurts R."/>
        </authorList>
    </citation>
    <scope>NUCLEOTIDE SEQUENCE [LARGE SCALE GENOMIC DNA]</scope>
    <source>
        <strain evidence="3">cv. WU1-14</strain>
    </source>
</reference>
<feature type="compositionally biased region" description="Polar residues" evidence="1">
    <location>
        <begin position="29"/>
        <end position="50"/>
    </location>
</feature>
<feature type="compositionally biased region" description="Low complexity" evidence="1">
    <location>
        <begin position="17"/>
        <end position="28"/>
    </location>
</feature>
<keyword evidence="3" id="KW-1185">Reference proteome</keyword>